<keyword evidence="2" id="KW-1133">Transmembrane helix</keyword>
<feature type="region of interest" description="Disordered" evidence="1">
    <location>
        <begin position="1"/>
        <end position="21"/>
    </location>
</feature>
<name>A0A9D4V5E6_ADICA</name>
<evidence type="ECO:0000256" key="1">
    <source>
        <dbReference type="SAM" id="MobiDB-lite"/>
    </source>
</evidence>
<evidence type="ECO:0000313" key="4">
    <source>
        <dbReference type="Proteomes" id="UP000886520"/>
    </source>
</evidence>
<feature type="transmembrane region" description="Helical" evidence="2">
    <location>
        <begin position="87"/>
        <end position="110"/>
    </location>
</feature>
<keyword evidence="2" id="KW-0812">Transmembrane</keyword>
<dbReference type="Proteomes" id="UP000886520">
    <property type="component" value="Chromosome 5"/>
</dbReference>
<feature type="transmembrane region" description="Helical" evidence="2">
    <location>
        <begin position="32"/>
        <end position="48"/>
    </location>
</feature>
<feature type="transmembrane region" description="Helical" evidence="2">
    <location>
        <begin position="204"/>
        <end position="224"/>
    </location>
</feature>
<keyword evidence="2" id="KW-0472">Membrane</keyword>
<reference evidence="3 4" key="1">
    <citation type="submission" date="2021-01" db="EMBL/GenBank/DDBJ databases">
        <title>Adiantum capillus-veneris genome.</title>
        <authorList>
            <person name="Fang Y."/>
            <person name="Liao Q."/>
        </authorList>
    </citation>
    <scope>NUCLEOTIDE SEQUENCE [LARGE SCALE GENOMIC DNA]</scope>
    <source>
        <strain evidence="3">H3</strain>
        <tissue evidence="3">Leaf</tissue>
    </source>
</reference>
<accession>A0A9D4V5E6</accession>
<comment type="caution">
    <text evidence="3">The sequence shown here is derived from an EMBL/GenBank/DDBJ whole genome shotgun (WGS) entry which is preliminary data.</text>
</comment>
<dbReference type="AlphaFoldDB" id="A0A9D4V5E6"/>
<feature type="transmembrane region" description="Helical" evidence="2">
    <location>
        <begin position="270"/>
        <end position="289"/>
    </location>
</feature>
<feature type="transmembrane region" description="Helical" evidence="2">
    <location>
        <begin position="236"/>
        <end position="264"/>
    </location>
</feature>
<dbReference type="EMBL" id="JABFUD020000005">
    <property type="protein sequence ID" value="KAI5079727.1"/>
    <property type="molecule type" value="Genomic_DNA"/>
</dbReference>
<organism evidence="3 4">
    <name type="scientific">Adiantum capillus-veneris</name>
    <name type="common">Maidenhair fern</name>
    <dbReference type="NCBI Taxonomy" id="13818"/>
    <lineage>
        <taxon>Eukaryota</taxon>
        <taxon>Viridiplantae</taxon>
        <taxon>Streptophyta</taxon>
        <taxon>Embryophyta</taxon>
        <taxon>Tracheophyta</taxon>
        <taxon>Polypodiopsida</taxon>
        <taxon>Polypodiidae</taxon>
        <taxon>Polypodiales</taxon>
        <taxon>Pteridineae</taxon>
        <taxon>Pteridaceae</taxon>
        <taxon>Vittarioideae</taxon>
        <taxon>Adiantum</taxon>
    </lineage>
</organism>
<proteinExistence type="predicted"/>
<gene>
    <name evidence="3" type="ORF">GOP47_0005206</name>
</gene>
<evidence type="ECO:0000256" key="2">
    <source>
        <dbReference type="SAM" id="Phobius"/>
    </source>
</evidence>
<dbReference type="OrthoDB" id="1923554at2759"/>
<protein>
    <submittedName>
        <fullName evidence="3">Uncharacterized protein</fullName>
    </submittedName>
</protein>
<keyword evidence="4" id="KW-1185">Reference proteome</keyword>
<sequence>MEVEESRAARQGGEEGDQDKDGRMSVVEKGRWFWAAMATVTSAVAYLVDFGTNIKTMQLYYHYDFECRQAALNDAVCHRLMHNVNNYASAFGVSLAILVGAHLSYSIIFWFTLPARAHPLRLAYFLPLIHLSRLLKVLWRATFSRSCQSVKDLLKTNQEINCLYDILGASLETSPQLILQFHIAMVFGNYSASDEGAVPIPRELVLSMAAAILSGIYNGSMALVSISKGNTFASSLIISIAGGLHTAATMVAHTTIIGSLLTAYHSGFWLPPYAFLSFAIPWIFFELIMRLHDQNTSNKQSWRILRYGKSFALAHMISGDEASLVRRLQVAGRFPLVSDEETTHGADPQWCRGMRNLLSFSPSPCPCLSLFFCMTTHQRRATTTRPRG</sequence>
<evidence type="ECO:0000313" key="3">
    <source>
        <dbReference type="EMBL" id="KAI5079727.1"/>
    </source>
</evidence>